<evidence type="ECO:0000313" key="3">
    <source>
        <dbReference type="Proteomes" id="UP000572754"/>
    </source>
</evidence>
<organism evidence="2 3">
    <name type="scientific">Fusarium circinatum</name>
    <name type="common">Pitch canker fungus</name>
    <name type="synonym">Gibberella circinata</name>
    <dbReference type="NCBI Taxonomy" id="48490"/>
    <lineage>
        <taxon>Eukaryota</taxon>
        <taxon>Fungi</taxon>
        <taxon>Dikarya</taxon>
        <taxon>Ascomycota</taxon>
        <taxon>Pezizomycotina</taxon>
        <taxon>Sordariomycetes</taxon>
        <taxon>Hypocreomycetidae</taxon>
        <taxon>Hypocreales</taxon>
        <taxon>Nectriaceae</taxon>
        <taxon>Fusarium</taxon>
        <taxon>Fusarium fujikuroi species complex</taxon>
    </lineage>
</organism>
<reference evidence="3" key="1">
    <citation type="journal article" date="2020" name="BMC Genomics">
        <title>Correction to: Identification and distribution of gene clusters required for synthesis of sphingolipid metabolism inhibitors in diverse species of the filamentous fungus Fusarium.</title>
        <authorList>
            <person name="Kim H.S."/>
            <person name="Lohmar J.M."/>
            <person name="Busman M."/>
            <person name="Brown D.W."/>
            <person name="Naumann T.A."/>
            <person name="Divon H.H."/>
            <person name="Lysoe E."/>
            <person name="Uhlig S."/>
            <person name="Proctor R.H."/>
        </authorList>
    </citation>
    <scope>NUCLEOTIDE SEQUENCE [LARGE SCALE GENOMIC DNA]</scope>
    <source>
        <strain evidence="3">NRRL 25331</strain>
    </source>
</reference>
<name>A0A8H6CTU7_FUSCI</name>
<dbReference type="SUPFAM" id="SSF69118">
    <property type="entry name" value="AhpD-like"/>
    <property type="match status" value="1"/>
</dbReference>
<comment type="caution">
    <text evidence="2">The sequence shown here is derived from an EMBL/GenBank/DDBJ whole genome shotgun (WGS) entry which is preliminary data.</text>
</comment>
<sequence length="384" mass="42769">MSQNQEFSEGFKKGLKVRGEVLGEEYVSKAVAKYAWGNVWTRPGLDRKQRSLLTLAFLTAQKAWPELTLHTKGAMRNGLTEIEIREAVLQSMIYLGAPVGLEAMRVTEKAINEFKAQGGAFLLKTLLKMASKIHNVTEFSYVTLNEGVNVFDESAAAKTYQNVLETALKQPGARRVYTGVEVENPSTLWLFLDWETLEDHENYPKTADHGPIFESLKPIVDFSKSINKHVTLTPFPPEDVLNKDCSPVTEVLLAFFPSDYDVAARATATRRLEEFTGVALKTSRDWRGISYGWSVENDVPIRGEEGKTGSMMAAFIGWPSVEAHQKFRETDDFKENIGLLRGIPGLVKLAAFHVSCVSKEAEGLSERDAEKAHEHSHDHGSGCC</sequence>
<accession>A0A8H6CTU7</accession>
<dbReference type="PANTHER" id="PTHR33570:SF2">
    <property type="entry name" value="CARBOXYMUCONOLACTONE DECARBOXYLASE-LIKE DOMAIN-CONTAINING PROTEIN"/>
    <property type="match status" value="1"/>
</dbReference>
<dbReference type="EMBL" id="JAAQPE010000010">
    <property type="protein sequence ID" value="KAF5692037.1"/>
    <property type="molecule type" value="Genomic_DNA"/>
</dbReference>
<dbReference type="SUPFAM" id="SSF54909">
    <property type="entry name" value="Dimeric alpha+beta barrel"/>
    <property type="match status" value="1"/>
</dbReference>
<gene>
    <name evidence="2" type="ORF">FCIRC_223</name>
</gene>
<dbReference type="PANTHER" id="PTHR33570">
    <property type="entry name" value="4-CARBOXYMUCONOLACTONE DECARBOXYLASE FAMILY PROTEIN"/>
    <property type="match status" value="1"/>
</dbReference>
<dbReference type="InterPro" id="IPR029032">
    <property type="entry name" value="AhpD-like"/>
</dbReference>
<dbReference type="Proteomes" id="UP000572754">
    <property type="component" value="Unassembled WGS sequence"/>
</dbReference>
<feature type="domain" description="Carboxymuconolactone decarboxylase-like" evidence="1">
    <location>
        <begin position="28"/>
        <end position="108"/>
    </location>
</feature>
<dbReference type="Gene3D" id="1.20.1290.10">
    <property type="entry name" value="AhpD-like"/>
    <property type="match status" value="1"/>
</dbReference>
<dbReference type="Gene3D" id="3.30.70.100">
    <property type="match status" value="2"/>
</dbReference>
<dbReference type="Pfam" id="PF02627">
    <property type="entry name" value="CMD"/>
    <property type="match status" value="1"/>
</dbReference>
<dbReference type="InterPro" id="IPR003779">
    <property type="entry name" value="CMD-like"/>
</dbReference>
<evidence type="ECO:0000313" key="2">
    <source>
        <dbReference type="EMBL" id="KAF5692037.1"/>
    </source>
</evidence>
<dbReference type="InterPro" id="IPR011008">
    <property type="entry name" value="Dimeric_a/b-barrel"/>
</dbReference>
<dbReference type="InterPro" id="IPR052512">
    <property type="entry name" value="4CMD/NDH-1_regulator"/>
</dbReference>
<protein>
    <recommendedName>
        <fullName evidence="1">Carboxymuconolactone decarboxylase-like domain-containing protein</fullName>
    </recommendedName>
</protein>
<dbReference type="GO" id="GO:0051920">
    <property type="term" value="F:peroxiredoxin activity"/>
    <property type="evidence" value="ECO:0007669"/>
    <property type="project" value="InterPro"/>
</dbReference>
<evidence type="ECO:0000259" key="1">
    <source>
        <dbReference type="Pfam" id="PF02627"/>
    </source>
</evidence>
<proteinExistence type="predicted"/>
<keyword evidence="3" id="KW-1185">Reference proteome</keyword>
<reference evidence="2 3" key="2">
    <citation type="submission" date="2020-05" db="EMBL/GenBank/DDBJ databases">
        <title>Identification and distribution of gene clusters putatively required for synthesis of sphingolipid metabolism inhibitors in phylogenetically diverse species of the filamentous fungus Fusarium.</title>
        <authorList>
            <person name="Kim H.-S."/>
            <person name="Busman M."/>
            <person name="Brown D.W."/>
            <person name="Divon H."/>
            <person name="Uhlig S."/>
            <person name="Proctor R.H."/>
        </authorList>
    </citation>
    <scope>NUCLEOTIDE SEQUENCE [LARGE SCALE GENOMIC DNA]</scope>
    <source>
        <strain evidence="2 3">NRRL 25331</strain>
    </source>
</reference>
<dbReference type="AlphaFoldDB" id="A0A8H6CTU7"/>